<dbReference type="EMBL" id="QTSX02004564">
    <property type="protein sequence ID" value="KAJ9063986.1"/>
    <property type="molecule type" value="Genomic_DNA"/>
</dbReference>
<evidence type="ECO:0000313" key="1">
    <source>
        <dbReference type="EMBL" id="KAJ9063986.1"/>
    </source>
</evidence>
<name>A0ACC2SP08_9FUNG</name>
<keyword evidence="2" id="KW-1185">Reference proteome</keyword>
<sequence length="115" mass="12792">MHHQLWDPVHTAKLQLVYMNFAETMVGASGMDLGYHIWLKMQVGSTRSIPEMQQLRLNAPVTGSSPCPLGHPPSQAVPPPLQELARGGIVLQSKDKFLALICIHANLHILYYILL</sequence>
<reference evidence="1" key="1">
    <citation type="submission" date="2022-04" db="EMBL/GenBank/DDBJ databases">
        <title>Genome of the entomopathogenic fungus Entomophthora muscae.</title>
        <authorList>
            <person name="Elya C."/>
            <person name="Lovett B.R."/>
            <person name="Lee E."/>
            <person name="Macias A.M."/>
            <person name="Hajek A.E."/>
            <person name="De Bivort B.L."/>
            <person name="Kasson M.T."/>
            <person name="De Fine Licht H.H."/>
            <person name="Stajich J.E."/>
        </authorList>
    </citation>
    <scope>NUCLEOTIDE SEQUENCE</scope>
    <source>
        <strain evidence="1">Berkeley</strain>
    </source>
</reference>
<proteinExistence type="predicted"/>
<comment type="caution">
    <text evidence="1">The sequence shown here is derived from an EMBL/GenBank/DDBJ whole genome shotgun (WGS) entry which is preliminary data.</text>
</comment>
<evidence type="ECO:0000313" key="2">
    <source>
        <dbReference type="Proteomes" id="UP001165960"/>
    </source>
</evidence>
<accession>A0ACC2SP08</accession>
<organism evidence="1 2">
    <name type="scientific">Entomophthora muscae</name>
    <dbReference type="NCBI Taxonomy" id="34485"/>
    <lineage>
        <taxon>Eukaryota</taxon>
        <taxon>Fungi</taxon>
        <taxon>Fungi incertae sedis</taxon>
        <taxon>Zoopagomycota</taxon>
        <taxon>Entomophthoromycotina</taxon>
        <taxon>Entomophthoromycetes</taxon>
        <taxon>Entomophthorales</taxon>
        <taxon>Entomophthoraceae</taxon>
        <taxon>Entomophthora</taxon>
    </lineage>
</organism>
<dbReference type="Proteomes" id="UP001165960">
    <property type="component" value="Unassembled WGS sequence"/>
</dbReference>
<gene>
    <name evidence="1" type="ORF">DSO57_1035113</name>
</gene>
<protein>
    <submittedName>
        <fullName evidence="1">Uncharacterized protein</fullName>
    </submittedName>
</protein>